<evidence type="ECO:0000313" key="6">
    <source>
        <dbReference type="Proteomes" id="UP000229095"/>
    </source>
</evidence>
<accession>A0A2M9HB73</accession>
<comment type="caution">
    <text evidence="5">The sequence shown here is derived from an EMBL/GenBank/DDBJ whole genome shotgun (WGS) entry which is preliminary data.</text>
</comment>
<dbReference type="Proteomes" id="UP000229095">
    <property type="component" value="Unassembled WGS sequence"/>
</dbReference>
<evidence type="ECO:0000256" key="2">
    <source>
        <dbReference type="ARBA" id="ARBA00022643"/>
    </source>
</evidence>
<keyword evidence="6" id="KW-1185">Reference proteome</keyword>
<feature type="domain" description="Nitroreductase" evidence="4">
    <location>
        <begin position="171"/>
        <end position="219"/>
    </location>
</feature>
<dbReference type="Gene3D" id="3.40.109.10">
    <property type="entry name" value="NADH Oxidase"/>
    <property type="match status" value="1"/>
</dbReference>
<keyword evidence="2" id="KW-0288">FMN</keyword>
<dbReference type="AlphaFoldDB" id="A0A2M9HB73"/>
<dbReference type="GO" id="GO:0016491">
    <property type="term" value="F:oxidoreductase activity"/>
    <property type="evidence" value="ECO:0007669"/>
    <property type="project" value="UniProtKB-KW"/>
</dbReference>
<dbReference type="InterPro" id="IPR029479">
    <property type="entry name" value="Nitroreductase"/>
</dbReference>
<feature type="domain" description="Nitroreductase" evidence="4">
    <location>
        <begin position="239"/>
        <end position="314"/>
    </location>
</feature>
<keyword evidence="3" id="KW-0560">Oxidoreductase</keyword>
<evidence type="ECO:0000259" key="4">
    <source>
        <dbReference type="Pfam" id="PF00881"/>
    </source>
</evidence>
<organism evidence="5 6">
    <name type="scientific">Bifidobacterium primatium</name>
    <dbReference type="NCBI Taxonomy" id="2045438"/>
    <lineage>
        <taxon>Bacteria</taxon>
        <taxon>Bacillati</taxon>
        <taxon>Actinomycetota</taxon>
        <taxon>Actinomycetes</taxon>
        <taxon>Bifidobacteriales</taxon>
        <taxon>Bifidobacteriaceae</taxon>
        <taxon>Bifidobacterium</taxon>
    </lineage>
</organism>
<gene>
    <name evidence="5" type="ORF">CS006_02565</name>
</gene>
<proteinExistence type="predicted"/>
<dbReference type="EMBL" id="PEBI01000001">
    <property type="protein sequence ID" value="PJM74047.1"/>
    <property type="molecule type" value="Genomic_DNA"/>
</dbReference>
<keyword evidence="1" id="KW-0285">Flavoprotein</keyword>
<evidence type="ECO:0000256" key="1">
    <source>
        <dbReference type="ARBA" id="ARBA00022630"/>
    </source>
</evidence>
<dbReference type="OrthoDB" id="9798230at2"/>
<dbReference type="PANTHER" id="PTHR23026:SF90">
    <property type="entry name" value="IODOTYROSINE DEIODINASE 1"/>
    <property type="match status" value="1"/>
</dbReference>
<dbReference type="InterPro" id="IPR000415">
    <property type="entry name" value="Nitroreductase-like"/>
</dbReference>
<reference evidence="5 6" key="1">
    <citation type="submission" date="2017-10" db="EMBL/GenBank/DDBJ databases">
        <title>Draft genome sequences of strains TRE 1, TRE 9, TRE H and TRI 7, isolated from tamarins, belonging to four potential novel Bifidobacterium species.</title>
        <authorList>
            <person name="Mattarelli P."/>
            <person name="Modesto M."/>
            <person name="Puglisi E."/>
            <person name="Morelli L."/>
            <person name="Spezio C."/>
            <person name="Bonetti A."/>
            <person name="Sandri C."/>
        </authorList>
    </citation>
    <scope>NUCLEOTIDE SEQUENCE [LARGE SCALE GENOMIC DNA]</scope>
    <source>
        <strain evidence="6">TRE1</strain>
    </source>
</reference>
<evidence type="ECO:0000256" key="3">
    <source>
        <dbReference type="ARBA" id="ARBA00023002"/>
    </source>
</evidence>
<sequence length="337" mass="38111">MKETIKKLIPESLIARLRGLEADMKLHHETAHQMRRFRRNYARRGSMRQEHLETRIIFFTHQIEKGLSHTDFRYGFGKGVLAQMAPLMAALRAVDSDIAHNDVYQTAISSLHEYRVRHEAAHVDLTYMRDLFDAATWNAIAATENTTGGAMVIRSSDKRHNDSLTFTQLMEKRHSVREFADESVSASEITKAVDIAMRTPSVCNRQPTRVHIITNPQLIRHAMPLQGGFRGYPMPPALVLITADNQAFMNQDERNEGYTDGGLFGMSLLLALEEQGLAACPLNTMLPMKRDEATRKLLGVPDSEFLVMYIAVGHFRDEVMTCKSQRFAADSIVTVHA</sequence>
<dbReference type="SUPFAM" id="SSF55469">
    <property type="entry name" value="FMN-dependent nitroreductase-like"/>
    <property type="match status" value="1"/>
</dbReference>
<evidence type="ECO:0000313" key="5">
    <source>
        <dbReference type="EMBL" id="PJM74047.1"/>
    </source>
</evidence>
<dbReference type="Pfam" id="PF00881">
    <property type="entry name" value="Nitroreductase"/>
    <property type="match status" value="2"/>
</dbReference>
<name>A0A2M9HB73_9BIFI</name>
<dbReference type="PANTHER" id="PTHR23026">
    <property type="entry name" value="NADPH NITROREDUCTASE"/>
    <property type="match status" value="1"/>
</dbReference>
<protein>
    <submittedName>
        <fullName evidence="5">Nitroreductase</fullName>
    </submittedName>
</protein>
<dbReference type="InterPro" id="IPR050627">
    <property type="entry name" value="Nitroreductase/BluB"/>
</dbReference>